<accession>A0A225D5C4</accession>
<sequence length="269" mass="28961">MWTSLPLLAALALAPAQAAGTIDLTNVRNTYGEYGGPRPDAPVIPGDVIYVGFDIEGIVISPEGRVSYTMAMEVVDKTGKTFFKQDPAQKEDFVPLGGNKLPARAYVFVAPEHPAGSYTMKVTVTDNATKATKTLERKFEVLPKTFGVVGVRTSVDDVGQIAAPTAGVVGQSMFVQFFVTGFGRTGEKKQPNISVEMIPLDEQGKPTLQKPQPLNIVSGVDEGMPLVNVRFLLPLSRQGKFSIQLKATDNVTNKTNTFTLPITVYPSTP</sequence>
<keyword evidence="1" id="KW-0732">Signal</keyword>
<name>A0A225D5C4_9BACT</name>
<reference evidence="3" key="1">
    <citation type="submission" date="2017-06" db="EMBL/GenBank/DDBJ databases">
        <title>Genome analysis of Fimbriiglobus ruber SP5, the first member of the order Planctomycetales with confirmed chitinolytic capability.</title>
        <authorList>
            <person name="Ravin N.V."/>
            <person name="Rakitin A.L."/>
            <person name="Ivanova A.A."/>
            <person name="Beletsky A.V."/>
            <person name="Kulichevskaya I.S."/>
            <person name="Mardanov A.V."/>
            <person name="Dedysh S.N."/>
        </authorList>
    </citation>
    <scope>NUCLEOTIDE SEQUENCE [LARGE SCALE GENOMIC DNA]</scope>
    <source>
        <strain evidence="3">SP5</strain>
    </source>
</reference>
<dbReference type="OrthoDB" id="274230at2"/>
<evidence type="ECO:0000313" key="3">
    <source>
        <dbReference type="Proteomes" id="UP000214646"/>
    </source>
</evidence>
<keyword evidence="3" id="KW-1185">Reference proteome</keyword>
<organism evidence="2 3">
    <name type="scientific">Fimbriiglobus ruber</name>
    <dbReference type="NCBI Taxonomy" id="1908690"/>
    <lineage>
        <taxon>Bacteria</taxon>
        <taxon>Pseudomonadati</taxon>
        <taxon>Planctomycetota</taxon>
        <taxon>Planctomycetia</taxon>
        <taxon>Gemmatales</taxon>
        <taxon>Gemmataceae</taxon>
        <taxon>Fimbriiglobus</taxon>
    </lineage>
</organism>
<feature type="chain" id="PRO_5013030823" description="DUF4198 domain-containing protein" evidence="1">
    <location>
        <begin position="19"/>
        <end position="269"/>
    </location>
</feature>
<proteinExistence type="predicted"/>
<protein>
    <recommendedName>
        <fullName evidence="4">DUF4198 domain-containing protein</fullName>
    </recommendedName>
</protein>
<comment type="caution">
    <text evidence="2">The sequence shown here is derived from an EMBL/GenBank/DDBJ whole genome shotgun (WGS) entry which is preliminary data.</text>
</comment>
<feature type="signal peptide" evidence="1">
    <location>
        <begin position="1"/>
        <end position="18"/>
    </location>
</feature>
<dbReference type="EMBL" id="NIDE01000019">
    <property type="protein sequence ID" value="OWK34824.1"/>
    <property type="molecule type" value="Genomic_DNA"/>
</dbReference>
<evidence type="ECO:0000313" key="2">
    <source>
        <dbReference type="EMBL" id="OWK34824.1"/>
    </source>
</evidence>
<evidence type="ECO:0000256" key="1">
    <source>
        <dbReference type="SAM" id="SignalP"/>
    </source>
</evidence>
<dbReference type="AlphaFoldDB" id="A0A225D5C4"/>
<gene>
    <name evidence="2" type="ORF">FRUB_09666</name>
</gene>
<dbReference type="RefSeq" id="WP_088260061.1">
    <property type="nucleotide sequence ID" value="NZ_NIDE01000019.1"/>
</dbReference>
<evidence type="ECO:0008006" key="4">
    <source>
        <dbReference type="Google" id="ProtNLM"/>
    </source>
</evidence>
<dbReference type="Proteomes" id="UP000214646">
    <property type="component" value="Unassembled WGS sequence"/>
</dbReference>